<feature type="region of interest" description="Disordered" evidence="1">
    <location>
        <begin position="29"/>
        <end position="50"/>
    </location>
</feature>
<sequence length="244" mass="26977">MKNTDASPKVTVSGRIAVDGMKCGGMHLSGARGSKISRASRDSVSTSANTRRPLTFGKQILNDDDEYLSTAISPELGTIKVVYSLVKPTGHKQKITKWNAKYEPTILHERSKKAIGHSVQFGPEYHKQNRARKASPTIKTLATLVFRYRPLELLRAEGIAPPAERAAPQERAATPSDVLDLTMDVDDEPEDPEEAQIKKLQLQLDALKKKKGKQVKREHSDVKMKKEVKTEGPIFAPGEVIDLT</sequence>
<dbReference type="Pfam" id="PF25534">
    <property type="entry name" value="DUF7918"/>
    <property type="match status" value="1"/>
</dbReference>
<dbReference type="InterPro" id="IPR057678">
    <property type="entry name" value="DUF7918"/>
</dbReference>
<dbReference type="EMBL" id="JARIHO010000026">
    <property type="protein sequence ID" value="KAJ7340702.1"/>
    <property type="molecule type" value="Genomic_DNA"/>
</dbReference>
<gene>
    <name evidence="3" type="ORF">DFH08DRAFT_244212</name>
</gene>
<reference evidence="3" key="1">
    <citation type="submission" date="2023-03" db="EMBL/GenBank/DDBJ databases">
        <title>Massive genome expansion in bonnet fungi (Mycena s.s.) driven by repeated elements and novel gene families across ecological guilds.</title>
        <authorList>
            <consortium name="Lawrence Berkeley National Laboratory"/>
            <person name="Harder C.B."/>
            <person name="Miyauchi S."/>
            <person name="Viragh M."/>
            <person name="Kuo A."/>
            <person name="Thoen E."/>
            <person name="Andreopoulos B."/>
            <person name="Lu D."/>
            <person name="Skrede I."/>
            <person name="Drula E."/>
            <person name="Henrissat B."/>
            <person name="Morin E."/>
            <person name="Kohler A."/>
            <person name="Barry K."/>
            <person name="LaButti K."/>
            <person name="Morin E."/>
            <person name="Salamov A."/>
            <person name="Lipzen A."/>
            <person name="Mereny Z."/>
            <person name="Hegedus B."/>
            <person name="Baldrian P."/>
            <person name="Stursova M."/>
            <person name="Weitz H."/>
            <person name="Taylor A."/>
            <person name="Grigoriev I.V."/>
            <person name="Nagy L.G."/>
            <person name="Martin F."/>
            <person name="Kauserud H."/>
        </authorList>
    </citation>
    <scope>NUCLEOTIDE SEQUENCE</scope>
    <source>
        <strain evidence="3">CBHHK002</strain>
    </source>
</reference>
<feature type="domain" description="DUF7918" evidence="2">
    <location>
        <begin position="10"/>
        <end position="161"/>
    </location>
</feature>
<evidence type="ECO:0000259" key="2">
    <source>
        <dbReference type="Pfam" id="PF25534"/>
    </source>
</evidence>
<proteinExistence type="predicted"/>
<accession>A0AAD6ZUV6</accession>
<dbReference type="AlphaFoldDB" id="A0AAD6ZUV6"/>
<evidence type="ECO:0000256" key="1">
    <source>
        <dbReference type="SAM" id="MobiDB-lite"/>
    </source>
</evidence>
<feature type="compositionally biased region" description="Basic and acidic residues" evidence="1">
    <location>
        <begin position="215"/>
        <end position="229"/>
    </location>
</feature>
<comment type="caution">
    <text evidence="3">The sequence shown here is derived from an EMBL/GenBank/DDBJ whole genome shotgun (WGS) entry which is preliminary data.</text>
</comment>
<evidence type="ECO:0000313" key="3">
    <source>
        <dbReference type="EMBL" id="KAJ7340702.1"/>
    </source>
</evidence>
<keyword evidence="4" id="KW-1185">Reference proteome</keyword>
<dbReference type="Proteomes" id="UP001218218">
    <property type="component" value="Unassembled WGS sequence"/>
</dbReference>
<organism evidence="3 4">
    <name type="scientific">Mycena albidolilacea</name>
    <dbReference type="NCBI Taxonomy" id="1033008"/>
    <lineage>
        <taxon>Eukaryota</taxon>
        <taxon>Fungi</taxon>
        <taxon>Dikarya</taxon>
        <taxon>Basidiomycota</taxon>
        <taxon>Agaricomycotina</taxon>
        <taxon>Agaricomycetes</taxon>
        <taxon>Agaricomycetidae</taxon>
        <taxon>Agaricales</taxon>
        <taxon>Marasmiineae</taxon>
        <taxon>Mycenaceae</taxon>
        <taxon>Mycena</taxon>
    </lineage>
</organism>
<name>A0AAD6ZUV6_9AGAR</name>
<protein>
    <recommendedName>
        <fullName evidence="2">DUF7918 domain-containing protein</fullName>
    </recommendedName>
</protein>
<feature type="region of interest" description="Disordered" evidence="1">
    <location>
        <begin position="208"/>
        <end position="229"/>
    </location>
</feature>
<evidence type="ECO:0000313" key="4">
    <source>
        <dbReference type="Proteomes" id="UP001218218"/>
    </source>
</evidence>